<evidence type="ECO:0000313" key="2">
    <source>
        <dbReference type="Proteomes" id="UP000179588"/>
    </source>
</evidence>
<name>A0A1S1HS40_PROST</name>
<gene>
    <name evidence="1" type="ORF">A3Q29_19385</name>
</gene>
<sequence>MLSSNIKTQQVIDKIQEQVNNAKSYNDLTEAIFIAKAENKKLEFNNLVFLTICLVSLLAVAILWANANENGGFSWFSLTGIYIVLISIVGLFSLLVIWGRESNIPQLNRDIYRMWGLLDNKLNCHPTHNGNVKTMLNDFEQFKRGNCSREIEWEYRSLAEISTSFYFYNFIYTERTRTTKGTKKLHYYRYGLILPFTGFKDIHIISDGKTPCKTHYSLASAEFNKHFKLGAKDPLLLSKFLKPMVIEALVNATKELDSLNVEINANEMMCISFSNADKLYYTPNYGLNSPDKFLNELNKPDLKLPMLTTAIQLYNTFVKYSDKNF</sequence>
<comment type="caution">
    <text evidence="1">The sequence shown here is derived from an EMBL/GenBank/DDBJ whole genome shotgun (WGS) entry which is preliminary data.</text>
</comment>
<accession>A0A1S1HS40</accession>
<dbReference type="Proteomes" id="UP000179588">
    <property type="component" value="Unassembled WGS sequence"/>
</dbReference>
<keyword evidence="2" id="KW-1185">Reference proteome</keyword>
<dbReference type="AlphaFoldDB" id="A0A1S1HS40"/>
<reference evidence="1 2" key="1">
    <citation type="submission" date="2016-03" db="EMBL/GenBank/DDBJ databases">
        <title>Genome sequence of Providencia stuartii strain, isolated from the salivary glands of larval Lucilia sericata.</title>
        <authorList>
            <person name="Yuan Y."/>
            <person name="Zhang Y."/>
            <person name="Fu S."/>
            <person name="Crippen T.L."/>
            <person name="Visi D."/>
            <person name="Benbow M.E."/>
            <person name="Allen M."/>
            <person name="Tomberlin J.K."/>
            <person name="Sze S.-H."/>
            <person name="Tarone A.M."/>
        </authorList>
    </citation>
    <scope>NUCLEOTIDE SEQUENCE [LARGE SCALE GENOMIC DNA]</scope>
    <source>
        <strain evidence="1 2">Crippen</strain>
    </source>
</reference>
<proteinExistence type="predicted"/>
<dbReference type="OrthoDB" id="6638271at2"/>
<protein>
    <submittedName>
        <fullName evidence="1">Uncharacterized protein</fullName>
    </submittedName>
</protein>
<dbReference type="RefSeq" id="WP_070927912.1">
    <property type="nucleotide sequence ID" value="NZ_JBALHY010000001.1"/>
</dbReference>
<organism evidence="1 2">
    <name type="scientific">Providencia stuartii</name>
    <dbReference type="NCBI Taxonomy" id="588"/>
    <lineage>
        <taxon>Bacteria</taxon>
        <taxon>Pseudomonadati</taxon>
        <taxon>Pseudomonadota</taxon>
        <taxon>Gammaproteobacteria</taxon>
        <taxon>Enterobacterales</taxon>
        <taxon>Morganellaceae</taxon>
        <taxon>Providencia</taxon>
    </lineage>
</organism>
<evidence type="ECO:0000313" key="1">
    <source>
        <dbReference type="EMBL" id="OHT24143.1"/>
    </source>
</evidence>
<dbReference type="EMBL" id="LVIE01000167">
    <property type="protein sequence ID" value="OHT24143.1"/>
    <property type="molecule type" value="Genomic_DNA"/>
</dbReference>